<comment type="similarity">
    <text evidence="1">Belongs to the glycosyltransferase 2 family.</text>
</comment>
<evidence type="ECO:0000259" key="7">
    <source>
        <dbReference type="Pfam" id="PF13579"/>
    </source>
</evidence>
<keyword evidence="2 8" id="KW-0328">Glycosyltransferase</keyword>
<dbReference type="SUPFAM" id="SSF53448">
    <property type="entry name" value="Nucleotide-diphospho-sugar transferases"/>
    <property type="match status" value="1"/>
</dbReference>
<dbReference type="Gene3D" id="3.40.50.2000">
    <property type="entry name" value="Glycogen Phosphorylase B"/>
    <property type="match status" value="2"/>
</dbReference>
<evidence type="ECO:0000256" key="2">
    <source>
        <dbReference type="ARBA" id="ARBA00022676"/>
    </source>
</evidence>
<dbReference type="EMBL" id="ACEC01000052">
    <property type="protein sequence ID" value="EEG30808.1"/>
    <property type="molecule type" value="Genomic_DNA"/>
</dbReference>
<dbReference type="InterPro" id="IPR028098">
    <property type="entry name" value="Glyco_trans_4-like_N"/>
</dbReference>
<organism evidence="8 9">
    <name type="scientific">[Clostridium] methylpentosum DSM 5476</name>
    <dbReference type="NCBI Taxonomy" id="537013"/>
    <lineage>
        <taxon>Bacteria</taxon>
        <taxon>Bacillati</taxon>
        <taxon>Bacillota</taxon>
        <taxon>Clostridia</taxon>
        <taxon>Eubacteriales</taxon>
        <taxon>Oscillospiraceae</taxon>
        <taxon>Oscillospiraceae incertae sedis</taxon>
    </lineage>
</organism>
<dbReference type="eggNOG" id="COG0438">
    <property type="taxonomic scope" value="Bacteria"/>
</dbReference>
<dbReference type="Pfam" id="PF13579">
    <property type="entry name" value="Glyco_trans_4_4"/>
    <property type="match status" value="1"/>
</dbReference>
<dbReference type="EC" id="2.4.-.-" evidence="8"/>
<dbReference type="Pfam" id="PF00535">
    <property type="entry name" value="Glycos_transf_2"/>
    <property type="match status" value="1"/>
</dbReference>
<dbReference type="GO" id="GO:0016757">
    <property type="term" value="F:glycosyltransferase activity"/>
    <property type="evidence" value="ECO:0007669"/>
    <property type="project" value="UniProtKB-KW"/>
</dbReference>
<dbReference type="InterPro" id="IPR001173">
    <property type="entry name" value="Glyco_trans_2-like"/>
</dbReference>
<dbReference type="PANTHER" id="PTHR43685:SF5">
    <property type="entry name" value="GLYCOSYLTRANSFERASE EPSE-RELATED"/>
    <property type="match status" value="1"/>
</dbReference>
<evidence type="ECO:0000259" key="5">
    <source>
        <dbReference type="Pfam" id="PF00534"/>
    </source>
</evidence>
<reference evidence="8 9" key="2">
    <citation type="submission" date="2009-02" db="EMBL/GenBank/DDBJ databases">
        <title>Draft genome sequence of Clostridium methylpentosum (DSM 5476).</title>
        <authorList>
            <person name="Sudarsanam P."/>
            <person name="Ley R."/>
            <person name="Guruge J."/>
            <person name="Turnbaugh P.J."/>
            <person name="Mahowald M."/>
            <person name="Liep D."/>
            <person name="Gordon J."/>
        </authorList>
    </citation>
    <scope>NUCLEOTIDE SEQUENCE [LARGE SCALE GENOMIC DNA]</scope>
    <source>
        <strain evidence="8 9">DSM 5476</strain>
    </source>
</reference>
<feature type="domain" description="Glycosyl transferase family 1" evidence="5">
    <location>
        <begin position="448"/>
        <end position="563"/>
    </location>
</feature>
<accession>C0ECJ2</accession>
<evidence type="ECO:0000313" key="9">
    <source>
        <dbReference type="Proteomes" id="UP000003340"/>
    </source>
</evidence>
<dbReference type="InterPro" id="IPR050834">
    <property type="entry name" value="Glycosyltransf_2"/>
</dbReference>
<dbReference type="AlphaFoldDB" id="C0ECJ2"/>
<reference evidence="8 9" key="1">
    <citation type="submission" date="2009-01" db="EMBL/GenBank/DDBJ databases">
        <authorList>
            <person name="Fulton L."/>
            <person name="Clifton S."/>
            <person name="Fulton B."/>
            <person name="Xu J."/>
            <person name="Minx P."/>
            <person name="Pepin K.H."/>
            <person name="Johnson M."/>
            <person name="Bhonagiri V."/>
            <person name="Nash W.E."/>
            <person name="Mardis E.R."/>
            <person name="Wilson R.K."/>
        </authorList>
    </citation>
    <scope>NUCLEOTIDE SEQUENCE [LARGE SCALE GENOMIC DNA]</scope>
    <source>
        <strain evidence="8 9">DSM 5476</strain>
    </source>
</reference>
<evidence type="ECO:0000256" key="4">
    <source>
        <dbReference type="SAM" id="MobiDB-lite"/>
    </source>
</evidence>
<feature type="region of interest" description="Disordered" evidence="4">
    <location>
        <begin position="636"/>
        <end position="658"/>
    </location>
</feature>
<keyword evidence="3 8" id="KW-0808">Transferase</keyword>
<protein>
    <submittedName>
        <fullName evidence="8">Glycosyltransferase, group 2 family protein</fullName>
        <ecNumber evidence="8">2.4.-.-</ecNumber>
    </submittedName>
</protein>
<dbReference type="InterPro" id="IPR001296">
    <property type="entry name" value="Glyco_trans_1"/>
</dbReference>
<keyword evidence="9" id="KW-1185">Reference proteome</keyword>
<evidence type="ECO:0000256" key="1">
    <source>
        <dbReference type="ARBA" id="ARBA00006739"/>
    </source>
</evidence>
<dbReference type="PANTHER" id="PTHR43685">
    <property type="entry name" value="GLYCOSYLTRANSFERASE"/>
    <property type="match status" value="1"/>
</dbReference>
<feature type="domain" description="Glycosyltransferase subfamily 4-like N-terminal" evidence="7">
    <location>
        <begin position="281"/>
        <end position="414"/>
    </location>
</feature>
<evidence type="ECO:0000256" key="3">
    <source>
        <dbReference type="ARBA" id="ARBA00022679"/>
    </source>
</evidence>
<evidence type="ECO:0000313" key="8">
    <source>
        <dbReference type="EMBL" id="EEG30808.1"/>
    </source>
</evidence>
<dbReference type="SUPFAM" id="SSF53756">
    <property type="entry name" value="UDP-Glycosyltransferase/glycogen phosphorylase"/>
    <property type="match status" value="1"/>
</dbReference>
<dbReference type="Proteomes" id="UP000003340">
    <property type="component" value="Unassembled WGS sequence"/>
</dbReference>
<gene>
    <name evidence="8" type="ORF">CLOSTMETH_01563</name>
</gene>
<dbReference type="eggNOG" id="COG1215">
    <property type="taxonomic scope" value="Bacteria"/>
</dbReference>
<dbReference type="Gene3D" id="3.90.550.10">
    <property type="entry name" value="Spore Coat Polysaccharide Biosynthesis Protein SpsA, Chain A"/>
    <property type="match status" value="1"/>
</dbReference>
<dbReference type="STRING" id="537013.CLOSTMETH_01563"/>
<dbReference type="InterPro" id="IPR029044">
    <property type="entry name" value="Nucleotide-diphossugar_trans"/>
</dbReference>
<comment type="caution">
    <text evidence="8">The sequence shown here is derived from an EMBL/GenBank/DDBJ whole genome shotgun (WGS) entry which is preliminary data.</text>
</comment>
<name>C0ECJ2_9FIRM</name>
<sequence length="658" mass="74731">MDPKVSVLIACWNSEHTIQRCIESILSQTYLNLEIIACDDGSTDGTFGLLQEFAQRDSRVIPLRSPVNRGAASARNLCLASARGAYIAIQDADDYSSPDRIKKEVDFLEHHPEFAFVSAGMVRFDEVGEWSWYSPPRSVPLRWDFLSGPPFAHAVTLFRRTALQAVGGYRVAWETRRGQDYDLFFRLCAAGYRGANLPGFLYFYLQDRNAFSRKQYRYRVAESVIRLKGYRQNRMLLRGLPYLFKPLAAGLLPKFLLRRKMQRASSGPVRVLQVVSSLGYGGVALSLRTFAERIDPSCVRFDYFTHFGQEDYHRQLCDSGSRIHYGQPIGRLGVAGYVRQWLRLLGSEFYDVVVIHTNYQAGLVAFCAKLAGIPVRVCHVHGSYIYPDSLKKHLWLFRRLISLFATHRWACSREVGGFYYPDSSFTVIPEPIDLRPYRRVSADQLDHLRKELGIPPRAVVWGHVGRFSREKNHLFLLRLFRMQLEWHPDTYLVLAGDGELFASCQEQAVRLGVFDSCRFLGNRGDVPALMQLFDLFLLPSVSEGFPNVAVQAQAAGTPALLSDRLTREVDFGAGLVDYARLEDCEDWLRKAKALAGRRVSRESTGRILAERGYEALAAAEKMQAFFTSQTKHRSYWTSADSTGQSTTSSARRQQTRQA</sequence>
<proteinExistence type="inferred from homology"/>
<dbReference type="Pfam" id="PF00534">
    <property type="entry name" value="Glycos_transf_1"/>
    <property type="match status" value="1"/>
</dbReference>
<feature type="domain" description="Glycosyltransferase 2-like" evidence="6">
    <location>
        <begin position="6"/>
        <end position="166"/>
    </location>
</feature>
<dbReference type="HOGENOM" id="CLU_416609_0_0_9"/>
<evidence type="ECO:0000259" key="6">
    <source>
        <dbReference type="Pfam" id="PF00535"/>
    </source>
</evidence>